<dbReference type="Gene3D" id="3.40.50.2300">
    <property type="match status" value="2"/>
</dbReference>
<evidence type="ECO:0000256" key="2">
    <source>
        <dbReference type="ARBA" id="ARBA00022729"/>
    </source>
</evidence>
<dbReference type="Proteomes" id="UP000791080">
    <property type="component" value="Unassembled WGS sequence"/>
</dbReference>
<evidence type="ECO:0000259" key="4">
    <source>
        <dbReference type="Pfam" id="PF13458"/>
    </source>
</evidence>
<sequence>MRRTLPTSGAAALAVLLTLTACSSKATGTQGADGDGPSTGPGVTDTTIRLGALTDLTGPYAALSTSIVNSQQLAVEQINDEGGVCGRDLEIVVRDHGYDVQRATAGYGEIAPEVAAMPQLLGAPMLAALSDDIVRDGLLTFPQSWASSLLGHREIQVPGNVYDIDLVNGVDFLLRTGRVEPGERIGHVYLDDDYGQNAVLGARHAAEDAGLTLVEQRVRAGESDLTGQAAALRSAGVTAILTSVGPAQLASLVGVTASSGDPVPVVGNTPSYASQLLETPVAEALEDHFFLISGAPAASSDLPGVRELVAAYQERYPGDDIDGGALSGYSTMRSLAETLAAACEHGDLTREGIVEAHRSQDLVDVGLGMPMDFSDPAQPPSSDSYVLAPARGADGGLVEVEAASTADAVADYPLPTS</sequence>
<keyword evidence="2 3" id="KW-0732">Signal</keyword>
<dbReference type="InterPro" id="IPR028082">
    <property type="entry name" value="Peripla_BP_I"/>
</dbReference>
<dbReference type="PANTHER" id="PTHR47235">
    <property type="entry name" value="BLR6548 PROTEIN"/>
    <property type="match status" value="1"/>
</dbReference>
<evidence type="ECO:0000313" key="5">
    <source>
        <dbReference type="EMBL" id="MCP2331028.1"/>
    </source>
</evidence>
<evidence type="ECO:0000313" key="6">
    <source>
        <dbReference type="Proteomes" id="UP000791080"/>
    </source>
</evidence>
<feature type="signal peptide" evidence="3">
    <location>
        <begin position="1"/>
        <end position="26"/>
    </location>
</feature>
<dbReference type="PROSITE" id="PS51257">
    <property type="entry name" value="PROKAR_LIPOPROTEIN"/>
    <property type="match status" value="1"/>
</dbReference>
<dbReference type="EMBL" id="AUBJ02000001">
    <property type="protein sequence ID" value="MCP2331028.1"/>
    <property type="molecule type" value="Genomic_DNA"/>
</dbReference>
<proteinExistence type="inferred from homology"/>
<reference evidence="5 6" key="1">
    <citation type="submission" date="2022-06" db="EMBL/GenBank/DDBJ databases">
        <title>Genomic Encyclopedia of Type Strains, Phase I: the one thousand microbial genomes (KMG-I) project.</title>
        <authorList>
            <person name="Kyrpides N."/>
        </authorList>
    </citation>
    <scope>NUCLEOTIDE SEQUENCE [LARGE SCALE GENOMIC DNA]</scope>
    <source>
        <strain evidence="5 6">DSM 43889</strain>
    </source>
</reference>
<dbReference type="PANTHER" id="PTHR47235:SF1">
    <property type="entry name" value="BLR6548 PROTEIN"/>
    <property type="match status" value="1"/>
</dbReference>
<dbReference type="SUPFAM" id="SSF53822">
    <property type="entry name" value="Periplasmic binding protein-like I"/>
    <property type="match status" value="1"/>
</dbReference>
<name>A0ABT1JEV3_ACTCY</name>
<dbReference type="RefSeq" id="WP_026420435.1">
    <property type="nucleotide sequence ID" value="NZ_AUBJ02000001.1"/>
</dbReference>
<keyword evidence="6" id="KW-1185">Reference proteome</keyword>
<dbReference type="InterPro" id="IPR028081">
    <property type="entry name" value="Leu-bd"/>
</dbReference>
<evidence type="ECO:0000256" key="1">
    <source>
        <dbReference type="ARBA" id="ARBA00010062"/>
    </source>
</evidence>
<comment type="similarity">
    <text evidence="1">Belongs to the leucine-binding protein family.</text>
</comment>
<evidence type="ECO:0000256" key="3">
    <source>
        <dbReference type="SAM" id="SignalP"/>
    </source>
</evidence>
<comment type="caution">
    <text evidence="5">The sequence shown here is derived from an EMBL/GenBank/DDBJ whole genome shotgun (WGS) entry which is preliminary data.</text>
</comment>
<feature type="domain" description="Leucine-binding protein" evidence="4">
    <location>
        <begin position="47"/>
        <end position="387"/>
    </location>
</feature>
<feature type="chain" id="PRO_5046074228" evidence="3">
    <location>
        <begin position="27"/>
        <end position="417"/>
    </location>
</feature>
<gene>
    <name evidence="5" type="ORF">G443_001298</name>
</gene>
<accession>A0ABT1JEV3</accession>
<protein>
    <submittedName>
        <fullName evidence="5">Amino acid/amide ABC transporter substrate-binding protein, HAAT family (TC 3.A.1.4.-)</fullName>
    </submittedName>
</protein>
<dbReference type="Pfam" id="PF13458">
    <property type="entry name" value="Peripla_BP_6"/>
    <property type="match status" value="1"/>
</dbReference>
<organism evidence="5 6">
    <name type="scientific">Actinoalloteichus caeruleus DSM 43889</name>
    <dbReference type="NCBI Taxonomy" id="1120930"/>
    <lineage>
        <taxon>Bacteria</taxon>
        <taxon>Bacillati</taxon>
        <taxon>Actinomycetota</taxon>
        <taxon>Actinomycetes</taxon>
        <taxon>Pseudonocardiales</taxon>
        <taxon>Pseudonocardiaceae</taxon>
        <taxon>Actinoalloteichus</taxon>
        <taxon>Actinoalloteichus cyanogriseus</taxon>
    </lineage>
</organism>